<dbReference type="UniPathway" id="UPA00223">
    <property type="reaction ID" value="UER00999"/>
</dbReference>
<feature type="binding site" evidence="7">
    <location>
        <begin position="334"/>
        <end position="336"/>
    </location>
    <ligand>
        <name>substrate</name>
        <note>ligand shared with subunit alpha</note>
    </ligand>
</feature>
<gene>
    <name evidence="7" type="primary">sucC</name>
    <name evidence="10" type="ORF">HELGO_WM30450</name>
</gene>
<evidence type="ECO:0000256" key="1">
    <source>
        <dbReference type="ARBA" id="ARBA00009182"/>
    </source>
</evidence>
<proteinExistence type="inferred from homology"/>
<dbReference type="GO" id="GO:0006099">
    <property type="term" value="P:tricarboxylic acid cycle"/>
    <property type="evidence" value="ECO:0007669"/>
    <property type="project" value="UniProtKB-UniRule"/>
</dbReference>
<feature type="domain" description="ATP-grasp" evidence="9">
    <location>
        <begin position="21"/>
        <end position="240"/>
    </location>
</feature>
<dbReference type="SUPFAM" id="SSF52210">
    <property type="entry name" value="Succinyl-CoA synthetase domains"/>
    <property type="match status" value="1"/>
</dbReference>
<feature type="binding site" evidence="7">
    <location>
        <position position="114"/>
    </location>
    <ligand>
        <name>ATP</name>
        <dbReference type="ChEBI" id="CHEBI:30616"/>
    </ligand>
</feature>
<dbReference type="PROSITE" id="PS01217">
    <property type="entry name" value="SUCCINYL_COA_LIG_3"/>
    <property type="match status" value="1"/>
</dbReference>
<name>A0A6S6SGT9_9BACT</name>
<dbReference type="Gene3D" id="3.30.470.20">
    <property type="entry name" value="ATP-grasp fold, B domain"/>
    <property type="match status" value="1"/>
</dbReference>
<dbReference type="InterPro" id="IPR005811">
    <property type="entry name" value="SUCC_ACL_C"/>
</dbReference>
<dbReference type="InterPro" id="IPR005809">
    <property type="entry name" value="Succ_CoA_ligase-like_bsu"/>
</dbReference>
<dbReference type="InterPro" id="IPR013650">
    <property type="entry name" value="ATP-grasp_succ-CoA_synth-type"/>
</dbReference>
<evidence type="ECO:0000256" key="3">
    <source>
        <dbReference type="ARBA" id="ARBA00022598"/>
    </source>
</evidence>
<dbReference type="Pfam" id="PF00549">
    <property type="entry name" value="Ligase_CoA"/>
    <property type="match status" value="1"/>
</dbReference>
<evidence type="ECO:0000256" key="4">
    <source>
        <dbReference type="ARBA" id="ARBA00022723"/>
    </source>
</evidence>
<dbReference type="FunFam" id="3.40.50.261:FF:000001">
    <property type="entry name" value="Succinate--CoA ligase [ADP-forming] subunit beta"/>
    <property type="match status" value="1"/>
</dbReference>
<dbReference type="SUPFAM" id="SSF56059">
    <property type="entry name" value="Glutathione synthetase ATP-binding domain-like"/>
    <property type="match status" value="1"/>
</dbReference>
<evidence type="ECO:0000313" key="10">
    <source>
        <dbReference type="EMBL" id="CAA6804129.1"/>
    </source>
</evidence>
<protein>
    <recommendedName>
        <fullName evidence="7">Succinate--CoA ligase [ADP-forming] subunit beta</fullName>
        <ecNumber evidence="7">6.2.1.5</ecNumber>
    </recommendedName>
    <alternativeName>
        <fullName evidence="7">Succinyl-CoA synthetase subunit beta</fullName>
        <shortName evidence="7">SCS-beta</shortName>
    </alternativeName>
</protein>
<comment type="subunit">
    <text evidence="7">Heterotetramer of two alpha and two beta subunits.</text>
</comment>
<dbReference type="Gene3D" id="3.30.1490.20">
    <property type="entry name" value="ATP-grasp fold, A domain"/>
    <property type="match status" value="1"/>
</dbReference>
<dbReference type="EC" id="6.2.1.5" evidence="7"/>
<reference evidence="10" key="1">
    <citation type="submission" date="2020-01" db="EMBL/GenBank/DDBJ databases">
        <authorList>
            <person name="Meier V. D."/>
            <person name="Meier V D."/>
        </authorList>
    </citation>
    <scope>NUCLEOTIDE SEQUENCE</scope>
    <source>
        <strain evidence="10">HLG_WM_MAG_04</strain>
    </source>
</reference>
<dbReference type="Gene3D" id="3.40.50.261">
    <property type="entry name" value="Succinyl-CoA synthetase domains"/>
    <property type="match status" value="1"/>
</dbReference>
<evidence type="ECO:0000256" key="6">
    <source>
        <dbReference type="ARBA" id="ARBA00022842"/>
    </source>
</evidence>
<dbReference type="NCBIfam" id="NF001913">
    <property type="entry name" value="PRK00696.1"/>
    <property type="match status" value="1"/>
</dbReference>
<dbReference type="GO" id="GO:0005829">
    <property type="term" value="C:cytosol"/>
    <property type="evidence" value="ECO:0007669"/>
    <property type="project" value="TreeGrafter"/>
</dbReference>
<keyword evidence="7 8" id="KW-0067">ATP-binding</keyword>
<dbReference type="GO" id="GO:0042709">
    <property type="term" value="C:succinate-CoA ligase complex"/>
    <property type="evidence" value="ECO:0007669"/>
    <property type="project" value="TreeGrafter"/>
</dbReference>
<keyword evidence="4 7" id="KW-0479">Metal-binding</keyword>
<keyword evidence="2 7" id="KW-0816">Tricarboxylic acid cycle</keyword>
<dbReference type="GO" id="GO:0000287">
    <property type="term" value="F:magnesium ion binding"/>
    <property type="evidence" value="ECO:0007669"/>
    <property type="project" value="UniProtKB-UniRule"/>
</dbReference>
<dbReference type="HAMAP" id="MF_00558">
    <property type="entry name" value="Succ_CoA_beta"/>
    <property type="match status" value="1"/>
</dbReference>
<accession>A0A6S6SGT9</accession>
<dbReference type="PANTHER" id="PTHR11815">
    <property type="entry name" value="SUCCINYL-COA SYNTHETASE BETA CHAIN"/>
    <property type="match status" value="1"/>
</dbReference>
<evidence type="ECO:0000256" key="2">
    <source>
        <dbReference type="ARBA" id="ARBA00022532"/>
    </source>
</evidence>
<feature type="binding site" evidence="7">
    <location>
        <position position="119"/>
    </location>
    <ligand>
        <name>ATP</name>
        <dbReference type="ChEBI" id="CHEBI:30616"/>
    </ligand>
</feature>
<dbReference type="PANTHER" id="PTHR11815:SF10">
    <property type="entry name" value="SUCCINATE--COA LIGASE [GDP-FORMING] SUBUNIT BETA, MITOCHONDRIAL"/>
    <property type="match status" value="1"/>
</dbReference>
<feature type="binding site" evidence="7">
    <location>
        <position position="58"/>
    </location>
    <ligand>
        <name>ATP</name>
        <dbReference type="ChEBI" id="CHEBI:30616"/>
    </ligand>
</feature>
<evidence type="ECO:0000256" key="5">
    <source>
        <dbReference type="ARBA" id="ARBA00022741"/>
    </source>
</evidence>
<dbReference type="FunFam" id="3.30.1490.20:FF:000002">
    <property type="entry name" value="Succinate--CoA ligase [ADP-forming] subunit beta"/>
    <property type="match status" value="1"/>
</dbReference>
<dbReference type="AlphaFoldDB" id="A0A6S6SGT9"/>
<dbReference type="PROSITE" id="PS50975">
    <property type="entry name" value="ATP_GRASP"/>
    <property type="match status" value="1"/>
</dbReference>
<sequence>MASTIIKIKEYQLNIHEYQAKQCFAKYGVPTPRGIIANTPDQAVANAGELGGNIWVVKAQIHAGGRGLGGGVKLAKSKEEVRELATEILGMTLVTHQTGPEGKLVQKVYIEEGANIQDELYLSVVLDRAAEMPIIMASTEGGMDIETVAEKTPEKIIKIAVDPAFGFQGYHGRELVFGLGITDKAEQRKMIDFASKLYQLYMDNDAEMIEINPLIKTVDGDFMALDGKVGFDDSALGRHPDIEDMRDISEEDPDEREASQYGLSYVALDGEIGCMVNGAGLAMGTMDTINYMGGTPANFLDVGGSANAETVAKGFEIILKNPNVKAIFVNIFGGIVRCDRIANGILEATKLVDVNVPVIVRLDGTNAPEAAEILKNANIDNVIAATDLGDGAAKAVAAAKGEL</sequence>
<feature type="binding site" evidence="7">
    <location>
        <position position="226"/>
    </location>
    <ligand>
        <name>Mg(2+)</name>
        <dbReference type="ChEBI" id="CHEBI:18420"/>
    </ligand>
</feature>
<dbReference type="FunFam" id="3.30.470.20:FF:000002">
    <property type="entry name" value="Succinate--CoA ligase [ADP-forming] subunit beta"/>
    <property type="match status" value="1"/>
</dbReference>
<feature type="binding site" evidence="7">
    <location>
        <position position="111"/>
    </location>
    <ligand>
        <name>ATP</name>
        <dbReference type="ChEBI" id="CHEBI:30616"/>
    </ligand>
</feature>
<dbReference type="Pfam" id="PF08442">
    <property type="entry name" value="ATP-grasp_2"/>
    <property type="match status" value="1"/>
</dbReference>
<keyword evidence="6 7" id="KW-0460">Magnesium</keyword>
<keyword evidence="3 7" id="KW-0436">Ligase</keyword>
<dbReference type="GO" id="GO:0005524">
    <property type="term" value="F:ATP binding"/>
    <property type="evidence" value="ECO:0007669"/>
    <property type="project" value="UniProtKB-UniRule"/>
</dbReference>
<dbReference type="EMBL" id="CACVAX010000010">
    <property type="protein sequence ID" value="CAA6804129.1"/>
    <property type="molecule type" value="Genomic_DNA"/>
</dbReference>
<comment type="catalytic activity">
    <reaction evidence="7">
        <text>succinate + ATP + CoA = succinyl-CoA + ADP + phosphate</text>
        <dbReference type="Rhea" id="RHEA:17661"/>
        <dbReference type="ChEBI" id="CHEBI:30031"/>
        <dbReference type="ChEBI" id="CHEBI:30616"/>
        <dbReference type="ChEBI" id="CHEBI:43474"/>
        <dbReference type="ChEBI" id="CHEBI:57287"/>
        <dbReference type="ChEBI" id="CHEBI:57292"/>
        <dbReference type="ChEBI" id="CHEBI:456216"/>
        <dbReference type="EC" id="6.2.1.5"/>
    </reaction>
</comment>
<comment type="pathway">
    <text evidence="7">Carbohydrate metabolism; tricarboxylic acid cycle; succinate from succinyl-CoA (ligase route): step 1/1.</text>
</comment>
<dbReference type="InterPro" id="IPR013815">
    <property type="entry name" value="ATP_grasp_subdomain_1"/>
</dbReference>
<feature type="binding site" evidence="7">
    <location>
        <position position="277"/>
    </location>
    <ligand>
        <name>substrate</name>
        <note>ligand shared with subunit alpha</note>
    </ligand>
</feature>
<organism evidence="10">
    <name type="scientific">uncultured Sulfurovum sp</name>
    <dbReference type="NCBI Taxonomy" id="269237"/>
    <lineage>
        <taxon>Bacteria</taxon>
        <taxon>Pseudomonadati</taxon>
        <taxon>Campylobacterota</taxon>
        <taxon>Epsilonproteobacteria</taxon>
        <taxon>Campylobacterales</taxon>
        <taxon>Sulfurovaceae</taxon>
        <taxon>Sulfurovum</taxon>
        <taxon>environmental samples</taxon>
    </lineage>
</organism>
<dbReference type="NCBIfam" id="TIGR01016">
    <property type="entry name" value="sucCoAbeta"/>
    <property type="match status" value="1"/>
</dbReference>
<comment type="catalytic activity">
    <reaction evidence="7">
        <text>GTP + succinate + CoA = succinyl-CoA + GDP + phosphate</text>
        <dbReference type="Rhea" id="RHEA:22120"/>
        <dbReference type="ChEBI" id="CHEBI:30031"/>
        <dbReference type="ChEBI" id="CHEBI:37565"/>
        <dbReference type="ChEBI" id="CHEBI:43474"/>
        <dbReference type="ChEBI" id="CHEBI:57287"/>
        <dbReference type="ChEBI" id="CHEBI:57292"/>
        <dbReference type="ChEBI" id="CHEBI:58189"/>
    </reaction>
</comment>
<feature type="binding site" evidence="7">
    <location>
        <begin position="65"/>
        <end position="67"/>
    </location>
    <ligand>
        <name>ATP</name>
        <dbReference type="ChEBI" id="CHEBI:30616"/>
    </ligand>
</feature>
<keyword evidence="5 7" id="KW-0547">Nucleotide-binding</keyword>
<dbReference type="PIRSF" id="PIRSF001554">
    <property type="entry name" value="SucCS_beta"/>
    <property type="match status" value="1"/>
</dbReference>
<comment type="cofactor">
    <cofactor evidence="7">
        <name>Mg(2+)</name>
        <dbReference type="ChEBI" id="CHEBI:18420"/>
    </cofactor>
    <text evidence="7">Binds 1 Mg(2+) ion per subunit.</text>
</comment>
<dbReference type="InterPro" id="IPR011761">
    <property type="entry name" value="ATP-grasp"/>
</dbReference>
<comment type="function">
    <text evidence="7">Succinyl-CoA synthetase functions in the citric acid cycle (TCA), coupling the hydrolysis of succinyl-CoA to the synthesis of either ATP or GTP and thus represents the only step of substrate-level phosphorylation in the TCA. The beta subunit provides nucleotide specificity of the enzyme and binds the substrate succinate, while the binding sites for coenzyme A and phosphate are found in the alpha subunit.</text>
</comment>
<dbReference type="InterPro" id="IPR016102">
    <property type="entry name" value="Succinyl-CoA_synth-like"/>
</dbReference>
<comment type="similarity">
    <text evidence="1 7">Belongs to the succinate/malate CoA ligase beta subunit family.</text>
</comment>
<dbReference type="GO" id="GO:0006104">
    <property type="term" value="P:succinyl-CoA metabolic process"/>
    <property type="evidence" value="ECO:0007669"/>
    <property type="project" value="TreeGrafter"/>
</dbReference>
<evidence type="ECO:0000256" key="7">
    <source>
        <dbReference type="HAMAP-Rule" id="MF_00558"/>
    </source>
</evidence>
<feature type="binding site" evidence="7">
    <location>
        <position position="212"/>
    </location>
    <ligand>
        <name>Mg(2+)</name>
        <dbReference type="ChEBI" id="CHEBI:18420"/>
    </ligand>
</feature>
<evidence type="ECO:0000259" key="9">
    <source>
        <dbReference type="PROSITE" id="PS50975"/>
    </source>
</evidence>
<evidence type="ECO:0000256" key="8">
    <source>
        <dbReference type="PROSITE-ProRule" id="PRU00409"/>
    </source>
</evidence>
<dbReference type="GO" id="GO:0004775">
    <property type="term" value="F:succinate-CoA ligase (ADP-forming) activity"/>
    <property type="evidence" value="ECO:0007669"/>
    <property type="project" value="UniProtKB-UniRule"/>
</dbReference>
<dbReference type="InterPro" id="IPR017866">
    <property type="entry name" value="Succ-CoA_synthase_bsu_CS"/>
</dbReference>